<dbReference type="AlphaFoldDB" id="A0A084GHK7"/>
<protein>
    <submittedName>
        <fullName evidence="12">Uncharacterized protein</fullName>
    </submittedName>
</protein>
<evidence type="ECO:0000256" key="9">
    <source>
        <dbReference type="SAM" id="MobiDB-lite"/>
    </source>
</evidence>
<evidence type="ECO:0000256" key="1">
    <source>
        <dbReference type="ARBA" id="ARBA00004141"/>
    </source>
</evidence>
<dbReference type="OrthoDB" id="5817083at2759"/>
<keyword evidence="4 8" id="KW-0863">Zinc-finger</keyword>
<reference evidence="12 13" key="1">
    <citation type="journal article" date="2014" name="Genome Announc.">
        <title>Draft genome sequence of the pathogenic fungus Scedosporium apiospermum.</title>
        <authorList>
            <person name="Vandeputte P."/>
            <person name="Ghamrawi S."/>
            <person name="Rechenmann M."/>
            <person name="Iltis A."/>
            <person name="Giraud S."/>
            <person name="Fleury M."/>
            <person name="Thornton C."/>
            <person name="Delhaes L."/>
            <person name="Meyer W."/>
            <person name="Papon N."/>
            <person name="Bouchara J.P."/>
        </authorList>
    </citation>
    <scope>NUCLEOTIDE SEQUENCE [LARGE SCALE GENOMIC DNA]</scope>
    <source>
        <strain evidence="12 13">IHEM 14462</strain>
    </source>
</reference>
<feature type="compositionally biased region" description="Acidic residues" evidence="9">
    <location>
        <begin position="294"/>
        <end position="322"/>
    </location>
</feature>
<feature type="region of interest" description="Disordered" evidence="9">
    <location>
        <begin position="294"/>
        <end position="383"/>
    </location>
</feature>
<accession>A0A084GHK7</accession>
<dbReference type="PROSITE" id="PS51292">
    <property type="entry name" value="ZF_RING_CH"/>
    <property type="match status" value="1"/>
</dbReference>
<dbReference type="SUPFAM" id="SSF57850">
    <property type="entry name" value="RING/U-box"/>
    <property type="match status" value="1"/>
</dbReference>
<keyword evidence="2" id="KW-0812">Transmembrane</keyword>
<name>A0A084GHK7_PSEDA</name>
<feature type="compositionally biased region" description="Basic and acidic residues" evidence="9">
    <location>
        <begin position="323"/>
        <end position="344"/>
    </location>
</feature>
<evidence type="ECO:0000259" key="11">
    <source>
        <dbReference type="PROSITE" id="PS51292"/>
    </source>
</evidence>
<feature type="compositionally biased region" description="Low complexity" evidence="9">
    <location>
        <begin position="345"/>
        <end position="359"/>
    </location>
</feature>
<dbReference type="GO" id="GO:0016020">
    <property type="term" value="C:membrane"/>
    <property type="evidence" value="ECO:0007669"/>
    <property type="project" value="UniProtKB-SubCell"/>
</dbReference>
<evidence type="ECO:0000256" key="7">
    <source>
        <dbReference type="ARBA" id="ARBA00023136"/>
    </source>
</evidence>
<evidence type="ECO:0000256" key="5">
    <source>
        <dbReference type="ARBA" id="ARBA00022833"/>
    </source>
</evidence>
<comment type="caution">
    <text evidence="12">The sequence shown here is derived from an EMBL/GenBank/DDBJ whole genome shotgun (WGS) entry which is preliminary data.</text>
</comment>
<dbReference type="PROSITE" id="PS50089">
    <property type="entry name" value="ZF_RING_2"/>
    <property type="match status" value="1"/>
</dbReference>
<dbReference type="InterPro" id="IPR013083">
    <property type="entry name" value="Znf_RING/FYVE/PHD"/>
</dbReference>
<keyword evidence="3" id="KW-0479">Metal-binding</keyword>
<sequence>MAEPATTDQISSVSRCFICLGDAGEPGDISDWVHPCPCSLEAHHACLLQWIDECERENKPLKCPVCQAPIRVEGARDLAVDLSDWFRNFINGLSPVLVGSMFGGAVMAGQALYGFHAIRIFAGEEAVMKIFGTGRLRDHIPALLGVPMIAPGLILHQLFPTFTAAINTPLSILLSAVFVRNPETLTWPPSPQLAFASLPCITMAYIVVRGEIFAGAERRWDRIIQGLPEAPDRENGAPPALGGVRGGLRDIINNLADNLQGGPENAGANERVEIWFDDGGDRNEAELIIDLIEEMDTDEEDHDEGEHEEWETEEEEEEEEEENAHGAPRENEPANNQEEDRPEQARPQPQPEAEAQPRPAADRARPPQQAPAAPPQEQRRNQPMAIERAVRYSLRDLTSTILGALLLPSISWAAGEMLRFALPKAWTTMKVPDKPFLFAAPFRYGPTGLLQEKWGRSLVGGCMFLVLKDMFYLYVKYRRATIRPLRRVPNVEPRSRNGRPRA</sequence>
<evidence type="ECO:0000256" key="8">
    <source>
        <dbReference type="PROSITE-ProRule" id="PRU00175"/>
    </source>
</evidence>
<dbReference type="InterPro" id="IPR011016">
    <property type="entry name" value="Znf_RING-CH"/>
</dbReference>
<keyword evidence="7" id="KW-0472">Membrane</keyword>
<feature type="domain" description="RING-CH-type" evidence="11">
    <location>
        <begin position="8"/>
        <end position="73"/>
    </location>
</feature>
<dbReference type="HOGENOM" id="CLU_026793_1_0_1"/>
<feature type="domain" description="RING-type" evidence="10">
    <location>
        <begin position="16"/>
        <end position="67"/>
    </location>
</feature>
<evidence type="ECO:0000313" key="12">
    <source>
        <dbReference type="EMBL" id="KEZ46819.1"/>
    </source>
</evidence>
<evidence type="ECO:0000259" key="10">
    <source>
        <dbReference type="PROSITE" id="PS50089"/>
    </source>
</evidence>
<comment type="subcellular location">
    <subcellularLocation>
        <location evidence="1">Membrane</location>
        <topology evidence="1">Multi-pass membrane protein</topology>
    </subcellularLocation>
</comment>
<evidence type="ECO:0000256" key="4">
    <source>
        <dbReference type="ARBA" id="ARBA00022771"/>
    </source>
</evidence>
<dbReference type="SMART" id="SM00744">
    <property type="entry name" value="RINGv"/>
    <property type="match status" value="1"/>
</dbReference>
<keyword evidence="6" id="KW-1133">Transmembrane helix</keyword>
<evidence type="ECO:0000256" key="6">
    <source>
        <dbReference type="ARBA" id="ARBA00022989"/>
    </source>
</evidence>
<dbReference type="GO" id="GO:0008270">
    <property type="term" value="F:zinc ion binding"/>
    <property type="evidence" value="ECO:0007669"/>
    <property type="project" value="UniProtKB-KW"/>
</dbReference>
<keyword evidence="5" id="KW-0862">Zinc</keyword>
<dbReference type="Proteomes" id="UP000028545">
    <property type="component" value="Unassembled WGS sequence"/>
</dbReference>
<dbReference type="InterPro" id="IPR001841">
    <property type="entry name" value="Znf_RING"/>
</dbReference>
<evidence type="ECO:0000313" key="13">
    <source>
        <dbReference type="Proteomes" id="UP000028545"/>
    </source>
</evidence>
<dbReference type="OMA" id="DFDLWPP"/>
<dbReference type="GeneID" id="27718280"/>
<organism evidence="12 13">
    <name type="scientific">Pseudallescheria apiosperma</name>
    <name type="common">Scedosporium apiospermum</name>
    <dbReference type="NCBI Taxonomy" id="563466"/>
    <lineage>
        <taxon>Eukaryota</taxon>
        <taxon>Fungi</taxon>
        <taxon>Dikarya</taxon>
        <taxon>Ascomycota</taxon>
        <taxon>Pezizomycotina</taxon>
        <taxon>Sordariomycetes</taxon>
        <taxon>Hypocreomycetidae</taxon>
        <taxon>Microascales</taxon>
        <taxon>Microascaceae</taxon>
        <taxon>Scedosporium</taxon>
    </lineage>
</organism>
<dbReference type="VEuPathDB" id="FungiDB:SAPIO_CDS0128"/>
<dbReference type="PANTHER" id="PTHR46283">
    <property type="entry name" value="E3 UBIQUITIN-PROTEIN LIGASE MARCH5"/>
    <property type="match status" value="1"/>
</dbReference>
<dbReference type="RefSeq" id="XP_016646618.1">
    <property type="nucleotide sequence ID" value="XM_016782985.1"/>
</dbReference>
<dbReference type="EMBL" id="JOWA01000011">
    <property type="protein sequence ID" value="KEZ46819.1"/>
    <property type="molecule type" value="Genomic_DNA"/>
</dbReference>
<gene>
    <name evidence="12" type="ORF">SAPIO_CDS0128</name>
</gene>
<keyword evidence="13" id="KW-1185">Reference proteome</keyword>
<proteinExistence type="predicted"/>
<dbReference type="KEGG" id="sapo:SAPIO_CDS0128"/>
<evidence type="ECO:0000256" key="2">
    <source>
        <dbReference type="ARBA" id="ARBA00022692"/>
    </source>
</evidence>
<dbReference type="Gene3D" id="3.30.40.10">
    <property type="entry name" value="Zinc/RING finger domain, C3HC4 (zinc finger)"/>
    <property type="match status" value="1"/>
</dbReference>
<evidence type="ECO:0000256" key="3">
    <source>
        <dbReference type="ARBA" id="ARBA00022723"/>
    </source>
</evidence>